<protein>
    <submittedName>
        <fullName evidence="9">Glutamyl/glutaminyl-tRNA synthetase, class Ic, catalytic domain protein</fullName>
    </submittedName>
</protein>
<dbReference type="PRINTS" id="PR00987">
    <property type="entry name" value="TRNASYNTHGLU"/>
</dbReference>
<dbReference type="RefSeq" id="WP_013268512.1">
    <property type="nucleotide sequence ID" value="NC_014375.1"/>
</dbReference>
<dbReference type="GO" id="GO:0005829">
    <property type="term" value="C:cytosol"/>
    <property type="evidence" value="ECO:0007669"/>
    <property type="project" value="TreeGrafter"/>
</dbReference>
<feature type="domain" description="Glutamyl/glutaminyl-tRNA synthetase class Ib catalytic" evidence="8">
    <location>
        <begin position="4"/>
        <end position="275"/>
    </location>
</feature>
<keyword evidence="1 7" id="KW-0436">Ligase</keyword>
<dbReference type="eggNOG" id="COG0008">
    <property type="taxonomic scope" value="Bacteria"/>
</dbReference>
<sequence length="282" mass="30745">MSFVTRFAPSPTGLLHRGHAYSALTAWTSAREAGGRFLLRIEDTDFTRCRAEYETALLEDLAWLGLDWEGPVRRQSDHRAAYDAALERLRDQGVLYRCFRTRKELMALAGVAPHADDPADAQAFAGGPLDPAEETERLGAGQPFAWRLSLAAARERLGGFGALTWVEETADPGIRTARPEALGDMVLGRKDIGAGYVIASVVDDALHGVTHVVRGEDLIPATGVQRVLQALLDLPTPIYRHHPLLLGPDGKRYAKRDGSVTIMALREAGVTPDELRAELGFA</sequence>
<dbReference type="InterPro" id="IPR000924">
    <property type="entry name" value="Glu/Gln-tRNA-synth"/>
</dbReference>
<dbReference type="KEGG" id="bsb:Bresu_1097"/>
<dbReference type="InterPro" id="IPR014729">
    <property type="entry name" value="Rossmann-like_a/b/a_fold"/>
</dbReference>
<dbReference type="Proteomes" id="UP000002696">
    <property type="component" value="Chromosome"/>
</dbReference>
<dbReference type="STRING" id="633149.Bresu_1097"/>
<comment type="similarity">
    <text evidence="7">Belongs to the class-I aminoacyl-tRNA synthetase family.</text>
</comment>
<accession>D9QNX6</accession>
<evidence type="ECO:0000313" key="9">
    <source>
        <dbReference type="EMBL" id="ADL00409.1"/>
    </source>
</evidence>
<dbReference type="BioCyc" id="BSUB633149:G1GM8-1095-MONOMER"/>
<dbReference type="Pfam" id="PF00749">
    <property type="entry name" value="tRNA-synt_1c"/>
    <property type="match status" value="1"/>
</dbReference>
<dbReference type="NCBIfam" id="NF004315">
    <property type="entry name" value="PRK05710.1-4"/>
    <property type="match status" value="1"/>
</dbReference>
<dbReference type="AlphaFoldDB" id="D9QNX6"/>
<dbReference type="OrthoDB" id="9807503at2"/>
<evidence type="ECO:0000313" key="10">
    <source>
        <dbReference type="Proteomes" id="UP000002696"/>
    </source>
</evidence>
<dbReference type="GO" id="GO:0005524">
    <property type="term" value="F:ATP binding"/>
    <property type="evidence" value="ECO:0007669"/>
    <property type="project" value="UniProtKB-KW"/>
</dbReference>
<evidence type="ECO:0000256" key="4">
    <source>
        <dbReference type="ARBA" id="ARBA00022833"/>
    </source>
</evidence>
<dbReference type="InParanoid" id="D9QNX6"/>
<evidence type="ECO:0000256" key="6">
    <source>
        <dbReference type="ARBA" id="ARBA00023146"/>
    </source>
</evidence>
<organism evidence="9 10">
    <name type="scientific">Brevundimonas subvibrioides (strain ATCC 15264 / DSM 4735 / LMG 14903 / NBRC 16000 / CB 81)</name>
    <name type="common">Caulobacter subvibrioides</name>
    <dbReference type="NCBI Taxonomy" id="633149"/>
    <lineage>
        <taxon>Bacteria</taxon>
        <taxon>Pseudomonadati</taxon>
        <taxon>Pseudomonadota</taxon>
        <taxon>Alphaproteobacteria</taxon>
        <taxon>Caulobacterales</taxon>
        <taxon>Caulobacteraceae</taxon>
        <taxon>Brevundimonas</taxon>
    </lineage>
</organism>
<evidence type="ECO:0000256" key="5">
    <source>
        <dbReference type="ARBA" id="ARBA00022840"/>
    </source>
</evidence>
<evidence type="ECO:0000256" key="2">
    <source>
        <dbReference type="ARBA" id="ARBA00022723"/>
    </source>
</evidence>
<dbReference type="Gene3D" id="3.40.50.620">
    <property type="entry name" value="HUPs"/>
    <property type="match status" value="1"/>
</dbReference>
<dbReference type="InterPro" id="IPR020058">
    <property type="entry name" value="Glu/Gln-tRNA-synth_Ib_cat-dom"/>
</dbReference>
<keyword evidence="7" id="KW-0648">Protein biosynthesis</keyword>
<keyword evidence="10" id="KW-1185">Reference proteome</keyword>
<gene>
    <name evidence="9" type="ordered locus">Bresu_1097</name>
</gene>
<dbReference type="EMBL" id="CP002102">
    <property type="protein sequence ID" value="ADL00409.1"/>
    <property type="molecule type" value="Genomic_DNA"/>
</dbReference>
<reference evidence="10" key="1">
    <citation type="journal article" date="2011" name="J. Bacteriol.">
        <title>Genome sequences of eight morphologically diverse alphaproteobacteria.</title>
        <authorList>
            <consortium name="US DOE Joint Genome Institute"/>
            <person name="Brown P.J."/>
            <person name="Kysela D.T."/>
            <person name="Buechlein A."/>
            <person name="Hemmerich C."/>
            <person name="Brun Y.V."/>
        </authorList>
    </citation>
    <scope>NUCLEOTIDE SEQUENCE [LARGE SCALE GENOMIC DNA]</scope>
    <source>
        <strain evidence="10">ATCC 15264 / DSM 4735 / LMG 14903 / NBRC 16000 / CB 81</strain>
    </source>
</reference>
<evidence type="ECO:0000256" key="3">
    <source>
        <dbReference type="ARBA" id="ARBA00022741"/>
    </source>
</evidence>
<evidence type="ECO:0000256" key="7">
    <source>
        <dbReference type="RuleBase" id="RU363037"/>
    </source>
</evidence>
<keyword evidence="6 7" id="KW-0030">Aminoacyl-tRNA synthetase</keyword>
<keyword evidence="2" id="KW-0479">Metal-binding</keyword>
<keyword evidence="5 7" id="KW-0067">ATP-binding</keyword>
<dbReference type="GO" id="GO:0006424">
    <property type="term" value="P:glutamyl-tRNA aminoacylation"/>
    <property type="evidence" value="ECO:0007669"/>
    <property type="project" value="TreeGrafter"/>
</dbReference>
<proteinExistence type="inferred from homology"/>
<dbReference type="SUPFAM" id="SSF52374">
    <property type="entry name" value="Nucleotidylyl transferase"/>
    <property type="match status" value="1"/>
</dbReference>
<dbReference type="HOGENOM" id="CLU_015768_0_0_5"/>
<dbReference type="InterPro" id="IPR049940">
    <property type="entry name" value="GluQ/Sye"/>
</dbReference>
<dbReference type="PANTHER" id="PTHR43311:SF1">
    <property type="entry name" value="GLUTAMYL-Q TRNA(ASP) SYNTHETASE"/>
    <property type="match status" value="1"/>
</dbReference>
<evidence type="ECO:0000259" key="8">
    <source>
        <dbReference type="Pfam" id="PF00749"/>
    </source>
</evidence>
<dbReference type="GO" id="GO:0004818">
    <property type="term" value="F:glutamate-tRNA ligase activity"/>
    <property type="evidence" value="ECO:0007669"/>
    <property type="project" value="TreeGrafter"/>
</dbReference>
<name>D9QNX6_BRESC</name>
<dbReference type="PANTHER" id="PTHR43311">
    <property type="entry name" value="GLUTAMATE--TRNA LIGASE"/>
    <property type="match status" value="1"/>
</dbReference>
<keyword evidence="3 7" id="KW-0547">Nucleotide-binding</keyword>
<evidence type="ECO:0000256" key="1">
    <source>
        <dbReference type="ARBA" id="ARBA00022598"/>
    </source>
</evidence>
<keyword evidence="4" id="KW-0862">Zinc</keyword>